<gene>
    <name evidence="1" type="ORF">AYY17_15270</name>
</gene>
<organism evidence="1 2">
    <name type="scientific">Morganella psychrotolerans</name>
    <dbReference type="NCBI Taxonomy" id="368603"/>
    <lineage>
        <taxon>Bacteria</taxon>
        <taxon>Pseudomonadati</taxon>
        <taxon>Pseudomonadota</taxon>
        <taxon>Gammaproteobacteria</taxon>
        <taxon>Enterobacterales</taxon>
        <taxon>Morganellaceae</taxon>
        <taxon>Morganella</taxon>
    </lineage>
</organism>
<dbReference type="Proteomes" id="UP000092247">
    <property type="component" value="Unassembled WGS sequence"/>
</dbReference>
<reference evidence="1 2" key="1">
    <citation type="submission" date="2016-06" db="EMBL/GenBank/DDBJ databases">
        <authorList>
            <person name="Kjaerup R.B."/>
            <person name="Dalgaard T.S."/>
            <person name="Juul-Madsen H.R."/>
        </authorList>
    </citation>
    <scope>NUCLEOTIDE SEQUENCE [LARGE SCALE GENOMIC DNA]</scope>
    <source>
        <strain evidence="1 2">GCSL-Mp3</strain>
    </source>
</reference>
<protein>
    <submittedName>
        <fullName evidence="1">Uncharacterized protein</fullName>
    </submittedName>
</protein>
<sequence>MFIVNLTAYKASDAQREMGVIDIDRNVSQVIREKLSFNDCPTVSLMQQRADDLADIALLLCSRHQAEGVLVYAKTYFMPTLISALAERGIKAYATYAPKSIVCEQGQMSSRYTHSNLVCCSPAA</sequence>
<comment type="caution">
    <text evidence="1">The sequence shown here is derived from an EMBL/GenBank/DDBJ whole genome shotgun (WGS) entry which is preliminary data.</text>
</comment>
<name>A0A1B8HM48_9GAMM</name>
<dbReference type="AlphaFoldDB" id="A0A1B8HM48"/>
<evidence type="ECO:0000313" key="1">
    <source>
        <dbReference type="EMBL" id="OBU10508.1"/>
    </source>
</evidence>
<evidence type="ECO:0000313" key="2">
    <source>
        <dbReference type="Proteomes" id="UP000092247"/>
    </source>
</evidence>
<dbReference type="EMBL" id="LZEX01000003">
    <property type="protein sequence ID" value="OBU10508.1"/>
    <property type="molecule type" value="Genomic_DNA"/>
</dbReference>
<proteinExistence type="predicted"/>
<dbReference type="GeneID" id="79718834"/>
<accession>A0A1B8HM48</accession>
<dbReference type="RefSeq" id="WP_067421680.1">
    <property type="nucleotide sequence ID" value="NZ_LZEX01000003.1"/>
</dbReference>